<dbReference type="GO" id="GO:0044209">
    <property type="term" value="P:AMP salvage"/>
    <property type="evidence" value="ECO:0007669"/>
    <property type="project" value="UniProtKB-UniRule"/>
</dbReference>
<dbReference type="Proteomes" id="UP000823637">
    <property type="component" value="Unassembled WGS sequence"/>
</dbReference>
<feature type="region of interest" description="NMP" evidence="5">
    <location>
        <begin position="31"/>
        <end position="60"/>
    </location>
</feature>
<feature type="binding site" evidence="5">
    <location>
        <position position="128"/>
    </location>
    <ligand>
        <name>ATP</name>
        <dbReference type="ChEBI" id="CHEBI:30616"/>
    </ligand>
</feature>
<dbReference type="InterPro" id="IPR000850">
    <property type="entry name" value="Adenylat/UMP-CMP_kin"/>
</dbReference>
<dbReference type="SUPFAM" id="SSF52540">
    <property type="entry name" value="P-loop containing nucleoside triphosphate hydrolases"/>
    <property type="match status" value="1"/>
</dbReference>
<dbReference type="InterPro" id="IPR027417">
    <property type="entry name" value="P-loop_NTPase"/>
</dbReference>
<gene>
    <name evidence="5" type="primary">adk</name>
    <name evidence="8" type="ORF">IAC32_06855</name>
</gene>
<feature type="binding site" evidence="5">
    <location>
        <position position="93"/>
    </location>
    <ligand>
        <name>AMP</name>
        <dbReference type="ChEBI" id="CHEBI:456215"/>
    </ligand>
</feature>
<evidence type="ECO:0000256" key="2">
    <source>
        <dbReference type="ARBA" id="ARBA00022727"/>
    </source>
</evidence>
<reference evidence="8" key="1">
    <citation type="submission" date="2020-10" db="EMBL/GenBank/DDBJ databases">
        <authorList>
            <person name="Gilroy R."/>
        </authorList>
    </citation>
    <scope>NUCLEOTIDE SEQUENCE</scope>
    <source>
        <strain evidence="8">D3-1215</strain>
    </source>
</reference>
<feature type="binding site" evidence="5">
    <location>
        <begin position="11"/>
        <end position="16"/>
    </location>
    <ligand>
        <name>ATP</name>
        <dbReference type="ChEBI" id="CHEBI:30616"/>
    </ligand>
</feature>
<feature type="binding site" evidence="5">
    <location>
        <position position="145"/>
    </location>
    <ligand>
        <name>AMP</name>
        <dbReference type="ChEBI" id="CHEBI:456215"/>
    </ligand>
</feature>
<comment type="subcellular location">
    <subcellularLocation>
        <location evidence="5 7">Cytoplasm</location>
    </subcellularLocation>
</comment>
<name>A0A9D9EID2_9BACT</name>
<dbReference type="NCBIfam" id="NF011105">
    <property type="entry name" value="PRK14532.1"/>
    <property type="match status" value="1"/>
</dbReference>
<evidence type="ECO:0000256" key="3">
    <source>
        <dbReference type="ARBA" id="ARBA00022741"/>
    </source>
</evidence>
<comment type="pathway">
    <text evidence="5">Purine metabolism; AMP biosynthesis via salvage pathway; AMP from ADP: step 1/1.</text>
</comment>
<feature type="binding site" evidence="5">
    <location>
        <position position="32"/>
    </location>
    <ligand>
        <name>AMP</name>
        <dbReference type="ChEBI" id="CHEBI:456215"/>
    </ligand>
</feature>
<comment type="function">
    <text evidence="5">Catalyzes the reversible transfer of the terminal phosphate group between ATP and AMP. Plays an important role in cellular energy homeostasis and in adenine nucleotide metabolism.</text>
</comment>
<dbReference type="GO" id="GO:0004017">
    <property type="term" value="F:AMP kinase activity"/>
    <property type="evidence" value="ECO:0007669"/>
    <property type="project" value="UniProtKB-UniRule"/>
</dbReference>
<reference evidence="8" key="2">
    <citation type="journal article" date="2021" name="PeerJ">
        <title>Extensive microbial diversity within the chicken gut microbiome revealed by metagenomics and culture.</title>
        <authorList>
            <person name="Gilroy R."/>
            <person name="Ravi A."/>
            <person name="Getino M."/>
            <person name="Pursley I."/>
            <person name="Horton D.L."/>
            <person name="Alikhan N.F."/>
            <person name="Baker D."/>
            <person name="Gharbi K."/>
            <person name="Hall N."/>
            <person name="Watson M."/>
            <person name="Adriaenssens E.M."/>
            <person name="Foster-Nyarko E."/>
            <person name="Jarju S."/>
            <person name="Secka A."/>
            <person name="Antonio M."/>
            <person name="Oren A."/>
            <person name="Chaudhuri R.R."/>
            <person name="La Ragione R."/>
            <person name="Hildebrand F."/>
            <person name="Pallen M.J."/>
        </authorList>
    </citation>
    <scope>NUCLEOTIDE SEQUENCE</scope>
    <source>
        <strain evidence="8">D3-1215</strain>
    </source>
</reference>
<keyword evidence="5" id="KW-0963">Cytoplasm</keyword>
<dbReference type="NCBIfam" id="NF001381">
    <property type="entry name" value="PRK00279.1-3"/>
    <property type="match status" value="1"/>
</dbReference>
<organism evidence="8 9">
    <name type="scientific">Candidatus Enterocola intestinipullorum</name>
    <dbReference type="NCBI Taxonomy" id="2840783"/>
    <lineage>
        <taxon>Bacteria</taxon>
        <taxon>Pseudomonadati</taxon>
        <taxon>Bacteroidota</taxon>
        <taxon>Bacteroidia</taxon>
        <taxon>Bacteroidales</taxon>
        <taxon>Candidatus Enterocola</taxon>
    </lineage>
</organism>
<feature type="binding site" evidence="5">
    <location>
        <begin position="86"/>
        <end position="89"/>
    </location>
    <ligand>
        <name>AMP</name>
        <dbReference type="ChEBI" id="CHEBI:456215"/>
    </ligand>
</feature>
<protein>
    <recommendedName>
        <fullName evidence="5 7">Adenylate kinase</fullName>
        <shortName evidence="5">AK</shortName>
        <ecNumber evidence="5 7">2.7.4.3</ecNumber>
    </recommendedName>
    <alternativeName>
        <fullName evidence="5">ATP-AMP transphosphorylase</fullName>
    </alternativeName>
    <alternativeName>
        <fullName evidence="5">ATP:AMP phosphotransferase</fullName>
    </alternativeName>
    <alternativeName>
        <fullName evidence="5">Adenylate monophosphate kinase</fullName>
    </alternativeName>
</protein>
<dbReference type="AlphaFoldDB" id="A0A9D9EID2"/>
<comment type="subunit">
    <text evidence="5 7">Monomer.</text>
</comment>
<dbReference type="CDD" id="cd01428">
    <property type="entry name" value="ADK"/>
    <property type="match status" value="1"/>
</dbReference>
<dbReference type="PROSITE" id="PS00113">
    <property type="entry name" value="ADENYLATE_KINASE"/>
    <property type="match status" value="1"/>
</dbReference>
<dbReference type="GO" id="GO:0005524">
    <property type="term" value="F:ATP binding"/>
    <property type="evidence" value="ECO:0007669"/>
    <property type="project" value="UniProtKB-UniRule"/>
</dbReference>
<dbReference type="PANTHER" id="PTHR23359">
    <property type="entry name" value="NUCLEOTIDE KINASE"/>
    <property type="match status" value="1"/>
</dbReference>
<evidence type="ECO:0000313" key="8">
    <source>
        <dbReference type="EMBL" id="MBO8447445.1"/>
    </source>
</evidence>
<feature type="binding site" evidence="5">
    <location>
        <position position="134"/>
    </location>
    <ligand>
        <name>AMP</name>
        <dbReference type="ChEBI" id="CHEBI:456215"/>
    </ligand>
</feature>
<dbReference type="EMBL" id="JADIMR010000101">
    <property type="protein sequence ID" value="MBO8447445.1"/>
    <property type="molecule type" value="Genomic_DNA"/>
</dbReference>
<dbReference type="PRINTS" id="PR00094">
    <property type="entry name" value="ADENYLTKNASE"/>
</dbReference>
<accession>A0A9D9EID2</accession>
<comment type="similarity">
    <text evidence="5 6">Belongs to the adenylate kinase family.</text>
</comment>
<keyword evidence="4 5" id="KW-0418">Kinase</keyword>
<keyword evidence="1 5" id="KW-0808">Transferase</keyword>
<dbReference type="InterPro" id="IPR033690">
    <property type="entry name" value="Adenylat_kinase_CS"/>
</dbReference>
<keyword evidence="2 5" id="KW-0545">Nucleotide biosynthesis</keyword>
<sequence>MLNIVISGAPGSGKGTQSDLIVKKYDLVHLSTGDILRAEIAKGSETGKMAEGLIAKGLFVPDDIIIEILDKAISENPTAKGFIFDGFPRTVVQAEALDSMLRKRNMRVDVMLNVDVPANELVKRLLLRGQTSGRSDDNLATVQQRIQTFEEKTLPVMQFYDRQGKHCRIKGDNSVEEVFADICAAIDQAR</sequence>
<feature type="binding site" evidence="5">
    <location>
        <position position="173"/>
    </location>
    <ligand>
        <name>ATP</name>
        <dbReference type="ChEBI" id="CHEBI:30616"/>
    </ligand>
</feature>
<keyword evidence="3 5" id="KW-0547">Nucleotide-binding</keyword>
<evidence type="ECO:0000256" key="1">
    <source>
        <dbReference type="ARBA" id="ARBA00022679"/>
    </source>
</evidence>
<dbReference type="Gene3D" id="3.40.50.300">
    <property type="entry name" value="P-loop containing nucleotide triphosphate hydrolases"/>
    <property type="match status" value="1"/>
</dbReference>
<proteinExistence type="inferred from homology"/>
<dbReference type="EC" id="2.7.4.3" evidence="5 7"/>
<dbReference type="NCBIfam" id="NF011100">
    <property type="entry name" value="PRK14527.1"/>
    <property type="match status" value="1"/>
</dbReference>
<comment type="domain">
    <text evidence="5">Consists of three domains, a large central CORE domain and two small peripheral domains, NMPbind and LID, which undergo movements during catalysis. The LID domain closes over the site of phosphoryl transfer upon ATP binding. Assembling and dissambling the active center during each catalytic cycle provides an effective means to prevent ATP hydrolysis.</text>
</comment>
<evidence type="ECO:0000313" key="9">
    <source>
        <dbReference type="Proteomes" id="UP000823637"/>
    </source>
</evidence>
<keyword evidence="5 7" id="KW-0067">ATP-binding</keyword>
<evidence type="ECO:0000256" key="5">
    <source>
        <dbReference type="HAMAP-Rule" id="MF_00235"/>
    </source>
</evidence>
<evidence type="ECO:0000256" key="6">
    <source>
        <dbReference type="RuleBase" id="RU003330"/>
    </source>
</evidence>
<dbReference type="HAMAP" id="MF_00235">
    <property type="entry name" value="Adenylate_kinase_Adk"/>
    <property type="match status" value="1"/>
</dbReference>
<comment type="catalytic activity">
    <reaction evidence="5 7">
        <text>AMP + ATP = 2 ADP</text>
        <dbReference type="Rhea" id="RHEA:12973"/>
        <dbReference type="ChEBI" id="CHEBI:30616"/>
        <dbReference type="ChEBI" id="CHEBI:456215"/>
        <dbReference type="ChEBI" id="CHEBI:456216"/>
        <dbReference type="EC" id="2.7.4.3"/>
    </reaction>
</comment>
<dbReference type="GO" id="GO:0005737">
    <property type="term" value="C:cytoplasm"/>
    <property type="evidence" value="ECO:0007669"/>
    <property type="project" value="UniProtKB-SubCell"/>
</dbReference>
<dbReference type="Pfam" id="PF00406">
    <property type="entry name" value="ADK"/>
    <property type="match status" value="1"/>
</dbReference>
<comment type="caution">
    <text evidence="5">Lacks conserved residue(s) required for the propagation of feature annotation.</text>
</comment>
<evidence type="ECO:0000256" key="4">
    <source>
        <dbReference type="ARBA" id="ARBA00022777"/>
    </source>
</evidence>
<feature type="binding site" evidence="5">
    <location>
        <begin position="58"/>
        <end position="60"/>
    </location>
    <ligand>
        <name>AMP</name>
        <dbReference type="ChEBI" id="CHEBI:456215"/>
    </ligand>
</feature>
<evidence type="ECO:0000256" key="7">
    <source>
        <dbReference type="RuleBase" id="RU003331"/>
    </source>
</evidence>
<feature type="binding site" evidence="5">
    <location>
        <position position="37"/>
    </location>
    <ligand>
        <name>AMP</name>
        <dbReference type="ChEBI" id="CHEBI:456215"/>
    </ligand>
</feature>
<comment type="caution">
    <text evidence="8">The sequence shown here is derived from an EMBL/GenBank/DDBJ whole genome shotgun (WGS) entry which is preliminary data.</text>
</comment>